<organism evidence="3 4">
    <name type="scientific">Gryllotalpicola daejeonensis</name>
    <dbReference type="NCBI Taxonomy" id="993087"/>
    <lineage>
        <taxon>Bacteria</taxon>
        <taxon>Bacillati</taxon>
        <taxon>Actinomycetota</taxon>
        <taxon>Actinomycetes</taxon>
        <taxon>Micrococcales</taxon>
        <taxon>Microbacteriaceae</taxon>
        <taxon>Gryllotalpicola</taxon>
    </lineage>
</organism>
<evidence type="ECO:0000259" key="2">
    <source>
        <dbReference type="SMART" id="SM00507"/>
    </source>
</evidence>
<sequence length="502" mass="53416">MSEVIERVRQLPGLVAGMLPHATDIRQLSNTELTDLVSVLGGALSALQRSAALAAAVIDERSARELGAESLARKAGVKSGAELVQKLTGSSLGDAKKAVRVGVMLETAAAVSPVESGDASPGPRSIGALAAVGGDWAAPVAVAVRNGWLSAECGDRLKTGLGTPRDDASTPAFRAAVLRLIEDCWDGELTPEALERAAKAVRASLDKDWAQNNGQRLYEQRSLKRTVRGDGMVKYDLLVDPLTDAQLWTPIFRHLSPRLGGPRFLTDEERARAAELQQDARTNEQLLADTFTAFLIAGVTTGGVFGKYTPTVNIAVTTGELKKGITADRARQNASPTAADGSPPPEADPPPDGIAWLDGAPHAVSGPQLIAALCDGSIAGILLDQTGQAIDATKAERTFSARQRRAMAIRDGGCLMPACTMPPEATEAHHINPWSEHPDNQKTETRDGVLLCKADHLNLHNHGGRIQRRGSTYWLIWPGQEPIRLQPKHALIAQLRTQGDIA</sequence>
<reference evidence="3" key="1">
    <citation type="journal article" date="2014" name="Int. J. Syst. Evol. Microbiol.">
        <title>Complete genome of a new Firmicutes species belonging to the dominant human colonic microbiota ('Ruminococcus bicirculans') reveals two chromosomes and a selective capacity to utilize plant glucans.</title>
        <authorList>
            <consortium name="NISC Comparative Sequencing Program"/>
            <person name="Wegmann U."/>
            <person name="Louis P."/>
            <person name="Goesmann A."/>
            <person name="Henrissat B."/>
            <person name="Duncan S.H."/>
            <person name="Flint H.J."/>
        </authorList>
    </citation>
    <scope>NUCLEOTIDE SEQUENCE</scope>
    <source>
        <strain evidence="3">JCM 17590</strain>
    </source>
</reference>
<dbReference type="Pfam" id="PF02720">
    <property type="entry name" value="DUF222"/>
    <property type="match status" value="1"/>
</dbReference>
<dbReference type="InterPro" id="IPR003615">
    <property type="entry name" value="HNH_nuc"/>
</dbReference>
<dbReference type="Proteomes" id="UP001415169">
    <property type="component" value="Unassembled WGS sequence"/>
</dbReference>
<keyword evidence="4" id="KW-1185">Reference proteome</keyword>
<accession>A0ABP7ZLN1</accession>
<feature type="region of interest" description="Disordered" evidence="1">
    <location>
        <begin position="325"/>
        <end position="360"/>
    </location>
</feature>
<proteinExistence type="predicted"/>
<dbReference type="EMBL" id="BAABBV010000001">
    <property type="protein sequence ID" value="GAA4163248.1"/>
    <property type="molecule type" value="Genomic_DNA"/>
</dbReference>
<comment type="caution">
    <text evidence="3">The sequence shown here is derived from an EMBL/GenBank/DDBJ whole genome shotgun (WGS) entry which is preliminary data.</text>
</comment>
<dbReference type="SMART" id="SM00507">
    <property type="entry name" value="HNHc"/>
    <property type="match status" value="1"/>
</dbReference>
<dbReference type="RefSeq" id="WP_344791971.1">
    <property type="nucleotide sequence ID" value="NZ_BAABBV010000001.1"/>
</dbReference>
<reference evidence="3" key="2">
    <citation type="submission" date="2023-12" db="EMBL/GenBank/DDBJ databases">
        <authorList>
            <person name="Sun Q."/>
            <person name="Inoue M."/>
        </authorList>
    </citation>
    <scope>NUCLEOTIDE SEQUENCE</scope>
    <source>
        <strain evidence="3">JCM 17590</strain>
    </source>
</reference>
<feature type="compositionally biased region" description="Pro residues" evidence="1">
    <location>
        <begin position="342"/>
        <end position="352"/>
    </location>
</feature>
<evidence type="ECO:0000313" key="3">
    <source>
        <dbReference type="EMBL" id="GAA4163248.1"/>
    </source>
</evidence>
<dbReference type="InterPro" id="IPR003870">
    <property type="entry name" value="DUF222"/>
</dbReference>
<dbReference type="CDD" id="cd00085">
    <property type="entry name" value="HNHc"/>
    <property type="match status" value="1"/>
</dbReference>
<gene>
    <name evidence="3" type="ORF">GCM10022286_23440</name>
</gene>
<protein>
    <recommendedName>
        <fullName evidence="2">HNH nuclease domain-containing protein</fullName>
    </recommendedName>
</protein>
<feature type="domain" description="HNH nuclease" evidence="2">
    <location>
        <begin position="402"/>
        <end position="457"/>
    </location>
</feature>
<name>A0ABP7ZLN1_9MICO</name>
<evidence type="ECO:0000313" key="4">
    <source>
        <dbReference type="Proteomes" id="UP001415169"/>
    </source>
</evidence>
<evidence type="ECO:0000256" key="1">
    <source>
        <dbReference type="SAM" id="MobiDB-lite"/>
    </source>
</evidence>